<reference evidence="3" key="1">
    <citation type="submission" date="2023-06" db="EMBL/GenBank/DDBJ databases">
        <title>Reference genome for the Northern bat (Eptesicus nilssonii), a most northern bat species.</title>
        <authorList>
            <person name="Laine V.N."/>
            <person name="Pulliainen A.T."/>
            <person name="Lilley T.M."/>
        </authorList>
    </citation>
    <scope>NUCLEOTIDE SEQUENCE</scope>
    <source>
        <strain evidence="3">BLF_Eptnil</strain>
        <tissue evidence="3">Kidney</tissue>
    </source>
</reference>
<accession>A0AA40I1P3</accession>
<feature type="compositionally biased region" description="Polar residues" evidence="1">
    <location>
        <begin position="310"/>
        <end position="319"/>
    </location>
</feature>
<dbReference type="AlphaFoldDB" id="A0AA40I1P3"/>
<evidence type="ECO:0000313" key="4">
    <source>
        <dbReference type="Proteomes" id="UP001177744"/>
    </source>
</evidence>
<dbReference type="InterPro" id="IPR014044">
    <property type="entry name" value="CAP_dom"/>
</dbReference>
<dbReference type="Proteomes" id="UP001177744">
    <property type="component" value="Unassembled WGS sequence"/>
</dbReference>
<evidence type="ECO:0000259" key="2">
    <source>
        <dbReference type="SMART" id="SM00198"/>
    </source>
</evidence>
<dbReference type="SMART" id="SM00198">
    <property type="entry name" value="SCP"/>
    <property type="match status" value="1"/>
</dbReference>
<dbReference type="InterPro" id="IPR001283">
    <property type="entry name" value="CRISP-related"/>
</dbReference>
<sequence length="466" mass="51574">MPGVLPCLSALHLEWLGDGAAAIFVLLICILPPDWLVGVAELKWAVFCKTETRTDRTCGGSAPDARACESPLLLTAWTVSVVSSYTYSASGLPDIDNEAFIKDCVHFHNKLRSEVKPAASDMLYMTPEEGLPFYEKRVKAKGVFSVGFQLYVQRQFAPWQAPPRSYTRVTSVKTWDPVLARIAKAWARKCQFSHNVQLKTPHLLHPNFTSLGENIWSGTQSIFSVSSAITSWYNEVEYYDFKTGNAARSVAITLRLFGQIVTKLAVQYNSVLQLPAYSFPMLHILYATTDQRRLGPPPPPLPSWKPASSADTRTPQRSCGPTAARLLPREPRRPPTRAASKPPKCRLAAPEARLCCSTAMVQTLSSRRRWQRELSVLPAQSPPSHPKSRPLCLPLAQSGNYPTWPYKKGSTCSACPQNDNCLDNLCASPQRDKLTRASAGSFPSEVAIFESLPVLPEVERFLNPSG</sequence>
<dbReference type="PANTHER" id="PTHR10334">
    <property type="entry name" value="CYSTEINE-RICH SECRETORY PROTEIN-RELATED"/>
    <property type="match status" value="1"/>
</dbReference>
<protein>
    <recommendedName>
        <fullName evidence="2">SCP domain-containing protein</fullName>
    </recommendedName>
</protein>
<gene>
    <name evidence="3" type="ORF">QTO34_017299</name>
</gene>
<evidence type="ECO:0000256" key="1">
    <source>
        <dbReference type="SAM" id="MobiDB-lite"/>
    </source>
</evidence>
<keyword evidence="4" id="KW-1185">Reference proteome</keyword>
<feature type="domain" description="SCP" evidence="2">
    <location>
        <begin position="99"/>
        <end position="272"/>
    </location>
</feature>
<dbReference type="Gene3D" id="3.40.33.10">
    <property type="entry name" value="CAP"/>
    <property type="match status" value="2"/>
</dbReference>
<dbReference type="InterPro" id="IPR035940">
    <property type="entry name" value="CAP_sf"/>
</dbReference>
<dbReference type="EMBL" id="JAULJE010000007">
    <property type="protein sequence ID" value="KAK1340902.1"/>
    <property type="molecule type" value="Genomic_DNA"/>
</dbReference>
<organism evidence="3 4">
    <name type="scientific">Cnephaeus nilssonii</name>
    <name type="common">Northern bat</name>
    <name type="synonym">Eptesicus nilssonii</name>
    <dbReference type="NCBI Taxonomy" id="3371016"/>
    <lineage>
        <taxon>Eukaryota</taxon>
        <taxon>Metazoa</taxon>
        <taxon>Chordata</taxon>
        <taxon>Craniata</taxon>
        <taxon>Vertebrata</taxon>
        <taxon>Euteleostomi</taxon>
        <taxon>Mammalia</taxon>
        <taxon>Eutheria</taxon>
        <taxon>Laurasiatheria</taxon>
        <taxon>Chiroptera</taxon>
        <taxon>Yangochiroptera</taxon>
        <taxon>Vespertilionidae</taxon>
        <taxon>Cnephaeus</taxon>
    </lineage>
</organism>
<feature type="region of interest" description="Disordered" evidence="1">
    <location>
        <begin position="293"/>
        <end position="345"/>
    </location>
</feature>
<evidence type="ECO:0000313" key="3">
    <source>
        <dbReference type="EMBL" id="KAK1340902.1"/>
    </source>
</evidence>
<proteinExistence type="predicted"/>
<comment type="caution">
    <text evidence="3">The sequence shown here is derived from an EMBL/GenBank/DDBJ whole genome shotgun (WGS) entry which is preliminary data.</text>
</comment>
<dbReference type="Pfam" id="PF00188">
    <property type="entry name" value="CAP"/>
    <property type="match status" value="1"/>
</dbReference>
<dbReference type="SUPFAM" id="SSF55797">
    <property type="entry name" value="PR-1-like"/>
    <property type="match status" value="2"/>
</dbReference>
<name>A0AA40I1P3_CNENI</name>